<dbReference type="Pfam" id="PF01796">
    <property type="entry name" value="OB_ChsH2_C"/>
    <property type="match status" value="1"/>
</dbReference>
<sequence length="158" mass="17806">MTQNSEQQELLTVNSGEAFQPFNWSVGKYGSKFLAEIRDNQRFIGIKCSKCGRVYVPPRKICGRCYVEMDEFVPVSTEGEIGVCAIIQFGFIDPSTGHQEPVPYGYAFIKLDGADTYLPYYIDSTDPEKVKVGARVKAVFEEKRSGTMLDIKHFVLID</sequence>
<organism evidence="3 4">
    <name type="scientific">Candidatus Zymogenus saltonus</name>
    <dbReference type="NCBI Taxonomy" id="2844893"/>
    <lineage>
        <taxon>Bacteria</taxon>
        <taxon>Deltaproteobacteria</taxon>
        <taxon>Candidatus Zymogenia</taxon>
        <taxon>Candidatus Zymogeniales</taxon>
        <taxon>Candidatus Zymogenaceae</taxon>
        <taxon>Candidatus Zymogenus</taxon>
    </lineage>
</organism>
<accession>A0A9D8KCY2</accession>
<dbReference type="SUPFAM" id="SSF50249">
    <property type="entry name" value="Nucleic acid-binding proteins"/>
    <property type="match status" value="1"/>
</dbReference>
<gene>
    <name evidence="3" type="ORF">JW984_01615</name>
</gene>
<evidence type="ECO:0000313" key="4">
    <source>
        <dbReference type="Proteomes" id="UP000809273"/>
    </source>
</evidence>
<dbReference type="InterPro" id="IPR002878">
    <property type="entry name" value="ChsH2_C"/>
</dbReference>
<dbReference type="Gene3D" id="6.10.30.10">
    <property type="match status" value="1"/>
</dbReference>
<dbReference type="PANTHER" id="PTHR34075">
    <property type="entry name" value="BLR3430 PROTEIN"/>
    <property type="match status" value="1"/>
</dbReference>
<evidence type="ECO:0000313" key="3">
    <source>
        <dbReference type="EMBL" id="MBN1571873.1"/>
    </source>
</evidence>
<evidence type="ECO:0000259" key="2">
    <source>
        <dbReference type="Pfam" id="PF12172"/>
    </source>
</evidence>
<comment type="caution">
    <text evidence="3">The sequence shown here is derived from an EMBL/GenBank/DDBJ whole genome shotgun (WGS) entry which is preliminary data.</text>
</comment>
<reference evidence="3" key="1">
    <citation type="journal article" date="2021" name="Environ. Microbiol.">
        <title>Genomic characterization of three novel Desulfobacterota classes expand the metabolic and phylogenetic diversity of the phylum.</title>
        <authorList>
            <person name="Murphy C.L."/>
            <person name="Biggerstaff J."/>
            <person name="Eichhorn A."/>
            <person name="Ewing E."/>
            <person name="Shahan R."/>
            <person name="Soriano D."/>
            <person name="Stewart S."/>
            <person name="VanMol K."/>
            <person name="Walker R."/>
            <person name="Walters P."/>
            <person name="Elshahed M.S."/>
            <person name="Youssef N.H."/>
        </authorList>
    </citation>
    <scope>NUCLEOTIDE SEQUENCE</scope>
    <source>
        <strain evidence="3">Zod_Metabat.24</strain>
    </source>
</reference>
<name>A0A9D8KCY2_9DELT</name>
<dbReference type="Pfam" id="PF12172">
    <property type="entry name" value="zf-ChsH2"/>
    <property type="match status" value="1"/>
</dbReference>
<protein>
    <submittedName>
        <fullName evidence="3">Zn-ribbon domain-containing OB-fold protein</fullName>
    </submittedName>
</protein>
<dbReference type="InterPro" id="IPR012340">
    <property type="entry name" value="NA-bd_OB-fold"/>
</dbReference>
<evidence type="ECO:0000259" key="1">
    <source>
        <dbReference type="Pfam" id="PF01796"/>
    </source>
</evidence>
<feature type="domain" description="ChsH2 rubredoxin-like zinc ribbon" evidence="2">
    <location>
        <begin position="36"/>
        <end position="66"/>
    </location>
</feature>
<feature type="domain" description="ChsH2 C-terminal OB-fold" evidence="1">
    <location>
        <begin position="73"/>
        <end position="141"/>
    </location>
</feature>
<proteinExistence type="predicted"/>
<dbReference type="EMBL" id="JAFGIX010000008">
    <property type="protein sequence ID" value="MBN1571873.1"/>
    <property type="molecule type" value="Genomic_DNA"/>
</dbReference>
<dbReference type="InterPro" id="IPR052513">
    <property type="entry name" value="Thioester_dehydratase-like"/>
</dbReference>
<dbReference type="Proteomes" id="UP000809273">
    <property type="component" value="Unassembled WGS sequence"/>
</dbReference>
<dbReference type="AlphaFoldDB" id="A0A9D8KCY2"/>
<reference evidence="3" key="2">
    <citation type="submission" date="2021-01" db="EMBL/GenBank/DDBJ databases">
        <authorList>
            <person name="Hahn C.R."/>
            <person name="Youssef N.H."/>
            <person name="Elshahed M."/>
        </authorList>
    </citation>
    <scope>NUCLEOTIDE SEQUENCE</scope>
    <source>
        <strain evidence="3">Zod_Metabat.24</strain>
    </source>
</reference>
<dbReference type="InterPro" id="IPR022002">
    <property type="entry name" value="ChsH2_Znr"/>
</dbReference>
<dbReference type="PANTHER" id="PTHR34075:SF4">
    <property type="entry name" value="DUF35 DOMAIN-CONTAINING PROTEIN"/>
    <property type="match status" value="1"/>
</dbReference>